<sequence>MGDRRYRIAAFDHLRDVPLTCPALEAAHDAALLVDGVFLLRDELCGLWDLSVFLQAGQPRRVAAPRAPTRRHPLR</sequence>
<name>A0A2I2KP61_9ACTN</name>
<dbReference type="Proteomes" id="UP000234331">
    <property type="component" value="Unassembled WGS sequence"/>
</dbReference>
<reference evidence="1 2" key="1">
    <citation type="submission" date="2017-06" db="EMBL/GenBank/DDBJ databases">
        <authorList>
            <person name="Kim H.J."/>
            <person name="Triplett B.A."/>
        </authorList>
    </citation>
    <scope>NUCLEOTIDE SEQUENCE [LARGE SCALE GENOMIC DNA]</scope>
    <source>
        <strain evidence="1">FRACA_ARgP5</strain>
    </source>
</reference>
<dbReference type="AlphaFoldDB" id="A0A2I2KP61"/>
<keyword evidence="2" id="KW-1185">Reference proteome</keyword>
<evidence type="ECO:0000313" key="2">
    <source>
        <dbReference type="Proteomes" id="UP000234331"/>
    </source>
</evidence>
<dbReference type="EMBL" id="FZMO01000101">
    <property type="protein sequence ID" value="SNQ47454.1"/>
    <property type="molecule type" value="Genomic_DNA"/>
</dbReference>
<organism evidence="1 2">
    <name type="scientific">Frankia canadensis</name>
    <dbReference type="NCBI Taxonomy" id="1836972"/>
    <lineage>
        <taxon>Bacteria</taxon>
        <taxon>Bacillati</taxon>
        <taxon>Actinomycetota</taxon>
        <taxon>Actinomycetes</taxon>
        <taxon>Frankiales</taxon>
        <taxon>Frankiaceae</taxon>
        <taxon>Frankia</taxon>
    </lineage>
</organism>
<gene>
    <name evidence="1" type="ORF">FRACA_190033</name>
</gene>
<accession>A0A2I2KP61</accession>
<proteinExistence type="predicted"/>
<evidence type="ECO:0000313" key="1">
    <source>
        <dbReference type="EMBL" id="SNQ47454.1"/>
    </source>
</evidence>
<protein>
    <submittedName>
        <fullName evidence="1">Uncharacterized protein</fullName>
    </submittedName>
</protein>